<dbReference type="GO" id="GO:0034453">
    <property type="term" value="P:microtubule anchoring"/>
    <property type="evidence" value="ECO:0007669"/>
    <property type="project" value="InterPro"/>
</dbReference>
<dbReference type="STRING" id="31033.ENSTRUP00000012779"/>
<dbReference type="OMA" id="CPSCHTI"/>
<keyword evidence="2" id="KW-0206">Cytoskeleton</keyword>
<gene>
    <name evidence="5" type="primary">cep43</name>
</gene>
<organism evidence="5 6">
    <name type="scientific">Takifugu rubripes</name>
    <name type="common">Japanese pufferfish</name>
    <name type="synonym">Fugu rubripes</name>
    <dbReference type="NCBI Taxonomy" id="31033"/>
    <lineage>
        <taxon>Eukaryota</taxon>
        <taxon>Metazoa</taxon>
        <taxon>Chordata</taxon>
        <taxon>Craniata</taxon>
        <taxon>Vertebrata</taxon>
        <taxon>Euteleostomi</taxon>
        <taxon>Actinopterygii</taxon>
        <taxon>Neopterygii</taxon>
        <taxon>Teleostei</taxon>
        <taxon>Neoteleostei</taxon>
        <taxon>Acanthomorphata</taxon>
        <taxon>Eupercaria</taxon>
        <taxon>Tetraodontiformes</taxon>
        <taxon>Tetradontoidea</taxon>
        <taxon>Tetraodontidae</taxon>
        <taxon>Takifugu</taxon>
    </lineage>
</organism>
<dbReference type="HOGENOM" id="CLU_039837_2_0_1"/>
<dbReference type="Proteomes" id="UP000005226">
    <property type="component" value="Chromosome 16"/>
</dbReference>
<dbReference type="FunCoup" id="H2SK46">
    <property type="interactions" value="1308"/>
</dbReference>
<sequence>MSAAEDDTELRDLLIQNLEKSGIMNKLKAEMRAAVFLAMEEQDKLEKKVPVVNENLKRCLNTEDGQLMVGLILDFLQVFHLDFTLSVFRPEINSGNGLDGRDAVCRELCLSPSDSNRNSPLLLELIRRIRHGANQVAIMLFSSQLPCRQLPTLFFLSQSPRFNGQSERGPATAERSQRQETHLDLDLEEEDHHDGDSFFDDPLPKPQKTYGWKAETSKTRTSPAGSLSESQRLGDGEDNVSEHRGPTHKHK</sequence>
<keyword evidence="6" id="KW-1185">Reference proteome</keyword>
<evidence type="ECO:0000313" key="6">
    <source>
        <dbReference type="Proteomes" id="UP000005226"/>
    </source>
</evidence>
<dbReference type="Ensembl" id="ENSTRUT00000012840.3">
    <property type="protein sequence ID" value="ENSTRUP00000012779.3"/>
    <property type="gene ID" value="ENSTRUG00000005325.3"/>
</dbReference>
<feature type="domain" description="FGFR1 oncogene partner (FOP) N-terminal dimerisation" evidence="4">
    <location>
        <begin position="48"/>
        <end position="128"/>
    </location>
</feature>
<dbReference type="GeneTree" id="ENSGT00390000007441"/>
<reference evidence="5" key="3">
    <citation type="submission" date="2025-09" db="UniProtKB">
        <authorList>
            <consortium name="Ensembl"/>
        </authorList>
    </citation>
    <scope>IDENTIFICATION</scope>
</reference>
<reference evidence="5 6" key="1">
    <citation type="journal article" date="2011" name="Genome Biol. Evol.">
        <title>Integration of the genetic map and genome assembly of fugu facilitates insights into distinct features of genome evolution in teleosts and mammals.</title>
        <authorList>
            <person name="Kai W."/>
            <person name="Kikuchi K."/>
            <person name="Tohari S."/>
            <person name="Chew A.K."/>
            <person name="Tay A."/>
            <person name="Fujiwara A."/>
            <person name="Hosoya S."/>
            <person name="Suetake H."/>
            <person name="Naruse K."/>
            <person name="Brenner S."/>
            <person name="Suzuki Y."/>
            <person name="Venkatesh B."/>
        </authorList>
    </citation>
    <scope>NUCLEOTIDE SEQUENCE [LARGE SCALE GENOMIC DNA]</scope>
</reference>
<evidence type="ECO:0000256" key="2">
    <source>
        <dbReference type="ARBA" id="ARBA00023212"/>
    </source>
</evidence>
<feature type="region of interest" description="Disordered" evidence="3">
    <location>
        <begin position="161"/>
        <end position="180"/>
    </location>
</feature>
<evidence type="ECO:0000256" key="1">
    <source>
        <dbReference type="ARBA" id="ARBA00022490"/>
    </source>
</evidence>
<reference evidence="5" key="2">
    <citation type="submission" date="2025-08" db="UniProtKB">
        <authorList>
            <consortium name="Ensembl"/>
        </authorList>
    </citation>
    <scope>IDENTIFICATION</scope>
</reference>
<proteinExistence type="predicted"/>
<dbReference type="AlphaFoldDB" id="H2SK46"/>
<dbReference type="PANTHER" id="PTHR15431">
    <property type="entry name" value="FGFR1 ONCOGENE PARTNER/LISH DOMAIN-CONTAINING PROTEIN"/>
    <property type="match status" value="1"/>
</dbReference>
<feature type="region of interest" description="Disordered" evidence="3">
    <location>
        <begin position="190"/>
        <end position="251"/>
    </location>
</feature>
<name>H2SK46_TAKRU</name>
<evidence type="ECO:0000259" key="4">
    <source>
        <dbReference type="Pfam" id="PF09398"/>
    </source>
</evidence>
<feature type="compositionally biased region" description="Basic and acidic residues" evidence="3">
    <location>
        <begin position="232"/>
        <end position="245"/>
    </location>
</feature>
<keyword evidence="1" id="KW-0963">Cytoplasm</keyword>
<dbReference type="GO" id="GO:0005813">
    <property type="term" value="C:centrosome"/>
    <property type="evidence" value="ECO:0007669"/>
    <property type="project" value="TreeGrafter"/>
</dbReference>
<dbReference type="Gene3D" id="1.20.960.40">
    <property type="match status" value="1"/>
</dbReference>
<protein>
    <recommendedName>
        <fullName evidence="4">FGFR1 oncogene partner (FOP) N-terminal dimerisation domain-containing protein</fullName>
    </recommendedName>
</protein>
<dbReference type="InterPro" id="IPR018993">
    <property type="entry name" value="FOP_dimerisation-dom_N"/>
</dbReference>
<dbReference type="InParanoid" id="H2SK46"/>
<dbReference type="Pfam" id="PF09398">
    <property type="entry name" value="FOP_dimer"/>
    <property type="match status" value="1"/>
</dbReference>
<feature type="compositionally biased region" description="Polar residues" evidence="3">
    <location>
        <begin position="219"/>
        <end position="231"/>
    </location>
</feature>
<accession>H2SK46</accession>
<evidence type="ECO:0000313" key="5">
    <source>
        <dbReference type="Ensembl" id="ENSTRUP00000012779.3"/>
    </source>
</evidence>
<dbReference type="eggNOG" id="ENOG502QR70">
    <property type="taxonomic scope" value="Eukaryota"/>
</dbReference>
<evidence type="ECO:0000256" key="3">
    <source>
        <dbReference type="SAM" id="MobiDB-lite"/>
    </source>
</evidence>
<dbReference type="PANTHER" id="PTHR15431:SF9">
    <property type="entry name" value="CENTROSOMAL PROTEIN 43"/>
    <property type="match status" value="1"/>
</dbReference>